<dbReference type="Pfam" id="PF04997">
    <property type="entry name" value="RNA_pol_Rpb1_1"/>
    <property type="match status" value="1"/>
</dbReference>
<evidence type="ECO:0000256" key="7">
    <source>
        <dbReference type="ARBA" id="ARBA00022723"/>
    </source>
</evidence>
<dbReference type="SUPFAM" id="SSF64484">
    <property type="entry name" value="beta and beta-prime subunits of DNA dependent RNA-polymerase"/>
    <property type="match status" value="1"/>
</dbReference>
<dbReference type="Gene3D" id="1.10.274.100">
    <property type="entry name" value="RNA polymerase Rpb1, domain 3"/>
    <property type="match status" value="1"/>
</dbReference>
<dbReference type="CDD" id="cd02736">
    <property type="entry name" value="RNAP_III_Rpc1_C"/>
    <property type="match status" value="1"/>
</dbReference>
<keyword evidence="10 13" id="KW-0804">Transcription</keyword>
<dbReference type="Gene3D" id="6.10.250.2940">
    <property type="match status" value="1"/>
</dbReference>
<evidence type="ECO:0000256" key="2">
    <source>
        <dbReference type="ARBA" id="ARBA00006460"/>
    </source>
</evidence>
<dbReference type="FunFam" id="1.10.150.390:FF:000004">
    <property type="entry name" value="DNA-directed RNA polymerase subunit"/>
    <property type="match status" value="1"/>
</dbReference>
<dbReference type="FunFam" id="4.10.860.120:FF:000004">
    <property type="entry name" value="DNA-directed RNA polymerase subunit"/>
    <property type="match status" value="1"/>
</dbReference>
<comment type="caution">
    <text evidence="16">The sequence shown here is derived from an EMBL/GenBank/DDBJ whole genome shotgun (WGS) entry which is preliminary data.</text>
</comment>
<dbReference type="PANTHER" id="PTHR48446:SF1">
    <property type="entry name" value="DNA-DIRECTED RNA POLYMERASE SUBUNIT BETA' N-TERMINAL SECTION"/>
    <property type="match status" value="1"/>
</dbReference>
<accession>A0AAN6RLK8</accession>
<keyword evidence="8" id="KW-0862">Zinc</keyword>
<dbReference type="InterPro" id="IPR038120">
    <property type="entry name" value="Rpb1_funnel_sf"/>
</dbReference>
<keyword evidence="5 13" id="KW-0808">Transferase</keyword>
<keyword evidence="17" id="KW-1185">Reference proteome</keyword>
<organism evidence="16 17">
    <name type="scientific">Pseudopithomyces chartarum</name>
    <dbReference type="NCBI Taxonomy" id="1892770"/>
    <lineage>
        <taxon>Eukaryota</taxon>
        <taxon>Fungi</taxon>
        <taxon>Dikarya</taxon>
        <taxon>Ascomycota</taxon>
        <taxon>Pezizomycotina</taxon>
        <taxon>Dothideomycetes</taxon>
        <taxon>Pleosporomycetidae</taxon>
        <taxon>Pleosporales</taxon>
        <taxon>Massarineae</taxon>
        <taxon>Didymosphaeriaceae</taxon>
        <taxon>Pseudopithomyces</taxon>
    </lineage>
</organism>
<dbReference type="InterPro" id="IPR007083">
    <property type="entry name" value="RNA_pol_Rpb1_4"/>
</dbReference>
<keyword evidence="7" id="KW-0479">Metal-binding</keyword>
<dbReference type="InterPro" id="IPR035697">
    <property type="entry name" value="RNAP_III_RPC1_N"/>
</dbReference>
<dbReference type="GO" id="GO:0003899">
    <property type="term" value="F:DNA-directed RNA polymerase activity"/>
    <property type="evidence" value="ECO:0007669"/>
    <property type="project" value="UniProtKB-EC"/>
</dbReference>
<dbReference type="EC" id="2.7.7.6" evidence="13"/>
<dbReference type="EMBL" id="WVTA01000003">
    <property type="protein sequence ID" value="KAK3214779.1"/>
    <property type="molecule type" value="Genomic_DNA"/>
</dbReference>
<dbReference type="Gene3D" id="1.10.132.30">
    <property type="match status" value="1"/>
</dbReference>
<feature type="region of interest" description="Disordered" evidence="14">
    <location>
        <begin position="87"/>
        <end position="138"/>
    </location>
</feature>
<keyword evidence="11" id="KW-0539">Nucleus</keyword>
<dbReference type="Gene3D" id="6.20.50.80">
    <property type="match status" value="1"/>
</dbReference>
<comment type="similarity">
    <text evidence="2 13">Belongs to the RNA polymerase beta' chain family.</text>
</comment>
<dbReference type="InterPro" id="IPR006592">
    <property type="entry name" value="RNA_pol_N"/>
</dbReference>
<comment type="subcellular location">
    <subcellularLocation>
        <location evidence="1">Nucleus</location>
    </subcellularLocation>
</comment>
<dbReference type="Pfam" id="PF04983">
    <property type="entry name" value="RNA_pol_Rpb1_3"/>
    <property type="match status" value="1"/>
</dbReference>
<keyword evidence="6 13" id="KW-0548">Nucleotidyltransferase</keyword>
<dbReference type="Gene3D" id="2.40.40.20">
    <property type="match status" value="1"/>
</dbReference>
<proteinExistence type="inferred from homology"/>
<dbReference type="InterPro" id="IPR015700">
    <property type="entry name" value="RPC1"/>
</dbReference>
<protein>
    <recommendedName>
        <fullName evidence="13">DNA-directed RNA polymerase subunit</fullName>
        <ecNumber evidence="13">2.7.7.6</ecNumber>
    </recommendedName>
</protein>
<feature type="domain" description="RNA polymerase N-terminal" evidence="15">
    <location>
        <begin position="406"/>
        <end position="714"/>
    </location>
</feature>
<name>A0AAN6RLK8_9PLEO</name>
<dbReference type="Gene3D" id="1.10.150.390">
    <property type="match status" value="1"/>
</dbReference>
<comment type="function">
    <text evidence="13">DNA-dependent RNA polymerase catalyzes the transcription of DNA into RNA using the four ribonucleoside triphosphates as substrates.</text>
</comment>
<dbReference type="GO" id="GO:0046872">
    <property type="term" value="F:metal ion binding"/>
    <property type="evidence" value="ECO:0007669"/>
    <property type="project" value="UniProtKB-KW"/>
</dbReference>
<evidence type="ECO:0000256" key="1">
    <source>
        <dbReference type="ARBA" id="ARBA00004123"/>
    </source>
</evidence>
<evidence type="ECO:0000313" key="16">
    <source>
        <dbReference type="EMBL" id="KAK3214779.1"/>
    </source>
</evidence>
<dbReference type="GO" id="GO:0000428">
    <property type="term" value="C:DNA-directed RNA polymerase complex"/>
    <property type="evidence" value="ECO:0007669"/>
    <property type="project" value="UniProtKB-KW"/>
</dbReference>
<dbReference type="FunFam" id="2.40.40.20:FF:000019">
    <property type="entry name" value="DNA-directed RNA polymerase II subunit RPB1"/>
    <property type="match status" value="1"/>
</dbReference>
<dbReference type="Pfam" id="PF00623">
    <property type="entry name" value="RNA_pol_Rpb1_2"/>
    <property type="match status" value="1"/>
</dbReference>
<evidence type="ECO:0000256" key="9">
    <source>
        <dbReference type="ARBA" id="ARBA00022842"/>
    </source>
</evidence>
<dbReference type="InterPro" id="IPR007080">
    <property type="entry name" value="RNA_pol_Rpb1_1"/>
</dbReference>
<comment type="subunit">
    <text evidence="3">Component of the RNA polymerase III (Pol III) complex consisting of 17 subunits.</text>
</comment>
<evidence type="ECO:0000256" key="10">
    <source>
        <dbReference type="ARBA" id="ARBA00023163"/>
    </source>
</evidence>
<dbReference type="InterPro" id="IPR042102">
    <property type="entry name" value="RNA_pol_Rpb1_3_sf"/>
</dbReference>
<dbReference type="InterPro" id="IPR035698">
    <property type="entry name" value="RNAP_III_Rpc1_C"/>
</dbReference>
<sequence length="1619" mass="178971">MLHRTARSAAAWRWSALGCSLVQHDKGTGPLDHWTYGSLAPSPLAGAHGAHGAHGALGALGSGARGAPPACFELLRTACLDTTNDALVEPRPRDSHPPATLTRDSLPPEHEPPPPVAAKSQLARAQAPPPPPMATTTVTAATDTQARHAKEQVVDKIPARIKHIQFGIYSNPDVVNQAVLEVSDRNVYDLTTNQDSARVLTSNGPMDTRMGISTKVGKCTTCGEGLNECNGHFGHIKLALPAFHVGYLKHIIDVLNCICKDCSRVLLDVPERRRHLRTMRRPGMDNLQRTAHAKKIMEECRKVKNCPYCRALNGTVRKVPGHPLKVIHNRYDAYLRSTAKSKKTPLGRREFEQSFETAKAANNEVDKNFKKAVDDMHPLRTLNLFKKISPEDCELLAMIPEDARPEMLIWEYMPVPPVAIRPSVMQEAGATEDDITNKIGDICHISSIIRAGLQRGFPLQILMEQWDFLQLQIAMYINSETPGLKQQGLQKTMRGFCQRLKGKGGRFRQNLSGKRVDFSGRTVIGPDPNLAVDEVAVPQRVAKNLTYPEKVTKYNMTKMRKLVETGPYVHPGANNIIKLNGRSTALTILARDTTGQKLKDASERLQIGDVVERHLEDGDIVLFNRQPSLHRMSILSHRAKVRPWRTFRLNECACNPYNADFDGDEMNLHLPQTEEARTEATELMGVKYNLATPKNGTPLIAAIQDFITAAFQLSSKNHFFDRGTFTQICNYMFAGNGAYSPRDGKYHEIELPPPTVLKPQALWTGKQVWGVLMRPYSNYGPSDDEPLLVNLEARCKQFKATKGVADDLNEDDAFLVIRNSEIMCGCFDKATVGDGKKDSVFYVIMRDYGPDYAVQAMNRLAKVSARWLTNNGFSLGISDVTPGDRLNQKKQALIDKAYAECDVLIKQYKAGTIERMPGCDALTSMENKIGGILSAVRAAAGDVCFEELSRWNAPLLMAKCGSKGSNINVSQMVASVGQQMIGGARVADGFQHRTLPHFPKAARQPVSKGFVSNSFFSGLTPPEFIFHAMSGREGLVDTAVKTAETGYMSRRLMKSLEDLSKQYDNTVSNSSGTVVQFQYGADDLDPVDMEGKAAPVNFVRTFSHAVTITWNNKTPSLTPEAVREYTLKVLNERRNSKDLRRMKLDQVTVLDFNDQSDLSLDDKDPEREFLNDVQKFIFKQADKLESTLAFLELPNPPSSTGKNYIHDARKYGLADGIAKISADALKEFLRLCLTKYKKSKVQPGHAVGAIGAQSIGEPGTQMTLKTFHFAGVAGMSITQGVPRIKEIINASTTISTPVIACTLSNPEEESAARMVKARVEKTYLKDIITYIEDVWHPDGTARVSMGISESTIQKLSLDLQDHDIISGINRHKPLKWGKAGAKVTIKSGKSITVWVSDPKNEKKPATKSTKTVQKEYFERVQQVKTLILDAVIKGFPDCQRAIIKKETSPNSRGKYECQLLVEGYGFKDCLTTPGIEAYKTKSNHVMEVNQVLGIEAARATIASEIGEVMGSMDIDPRHMALLADVMTFKGAVFGITRFGLQKTRDSVLQLASFEKTPDHLFEAAAKGKIDHIDGVSECIIMGQSVKLGTGAMEVYRPLNFNEGEIGVKQTMFETGWDAL</sequence>
<dbReference type="Proteomes" id="UP001280581">
    <property type="component" value="Unassembled WGS sequence"/>
</dbReference>
<evidence type="ECO:0000256" key="4">
    <source>
        <dbReference type="ARBA" id="ARBA00022478"/>
    </source>
</evidence>
<dbReference type="GO" id="GO:0005634">
    <property type="term" value="C:nucleus"/>
    <property type="evidence" value="ECO:0007669"/>
    <property type="project" value="UniProtKB-SubCell"/>
</dbReference>
<evidence type="ECO:0000256" key="6">
    <source>
        <dbReference type="ARBA" id="ARBA00022695"/>
    </source>
</evidence>
<dbReference type="GO" id="GO:0006351">
    <property type="term" value="P:DNA-templated transcription"/>
    <property type="evidence" value="ECO:0007669"/>
    <property type="project" value="InterPro"/>
</dbReference>
<reference evidence="16 17" key="1">
    <citation type="submission" date="2021-02" db="EMBL/GenBank/DDBJ databases">
        <title>Genome assembly of Pseudopithomyces chartarum.</title>
        <authorList>
            <person name="Jauregui R."/>
            <person name="Singh J."/>
            <person name="Voisey C."/>
        </authorList>
    </citation>
    <scope>NUCLEOTIDE SEQUENCE [LARGE SCALE GENOMIC DNA]</scope>
    <source>
        <strain evidence="16 17">AGR01</strain>
    </source>
</reference>
<dbReference type="InterPro" id="IPR000722">
    <property type="entry name" value="RNA_pol_asu"/>
</dbReference>
<evidence type="ECO:0000256" key="12">
    <source>
        <dbReference type="ARBA" id="ARBA00048552"/>
    </source>
</evidence>
<evidence type="ECO:0000256" key="13">
    <source>
        <dbReference type="RuleBase" id="RU004279"/>
    </source>
</evidence>
<evidence type="ECO:0000256" key="3">
    <source>
        <dbReference type="ARBA" id="ARBA00011206"/>
    </source>
</evidence>
<evidence type="ECO:0000256" key="14">
    <source>
        <dbReference type="SAM" id="MobiDB-lite"/>
    </source>
</evidence>
<evidence type="ECO:0000259" key="15">
    <source>
        <dbReference type="SMART" id="SM00663"/>
    </source>
</evidence>
<dbReference type="SMART" id="SM00663">
    <property type="entry name" value="RPOLA_N"/>
    <property type="match status" value="1"/>
</dbReference>
<dbReference type="InterPro" id="IPR007066">
    <property type="entry name" value="RNA_pol_Rpb1_3"/>
</dbReference>
<dbReference type="CDD" id="cd02583">
    <property type="entry name" value="RNAP_III_RPC1_N"/>
    <property type="match status" value="1"/>
</dbReference>
<evidence type="ECO:0000256" key="11">
    <source>
        <dbReference type="ARBA" id="ARBA00023242"/>
    </source>
</evidence>
<keyword evidence="9" id="KW-0460">Magnesium</keyword>
<gene>
    <name evidence="16" type="ORF">GRF29_19g1273082</name>
</gene>
<dbReference type="Gene3D" id="4.10.860.120">
    <property type="entry name" value="RNA polymerase II, clamp domain"/>
    <property type="match status" value="1"/>
</dbReference>
<dbReference type="InterPro" id="IPR007081">
    <property type="entry name" value="RNA_pol_Rpb1_5"/>
</dbReference>
<comment type="catalytic activity">
    <reaction evidence="12 13">
        <text>RNA(n) + a ribonucleoside 5'-triphosphate = RNA(n+1) + diphosphate</text>
        <dbReference type="Rhea" id="RHEA:21248"/>
        <dbReference type="Rhea" id="RHEA-COMP:14527"/>
        <dbReference type="Rhea" id="RHEA-COMP:17342"/>
        <dbReference type="ChEBI" id="CHEBI:33019"/>
        <dbReference type="ChEBI" id="CHEBI:61557"/>
        <dbReference type="ChEBI" id="CHEBI:140395"/>
        <dbReference type="EC" id="2.7.7.6"/>
    </reaction>
</comment>
<dbReference type="Pfam" id="PF05000">
    <property type="entry name" value="RNA_pol_Rpb1_4"/>
    <property type="match status" value="1"/>
</dbReference>
<evidence type="ECO:0000313" key="17">
    <source>
        <dbReference type="Proteomes" id="UP001280581"/>
    </source>
</evidence>
<dbReference type="Gene3D" id="3.30.1490.180">
    <property type="entry name" value="RNA polymerase ii"/>
    <property type="match status" value="1"/>
</dbReference>
<dbReference type="PANTHER" id="PTHR48446">
    <property type="entry name" value="DNA-DIRECTED RNA POLYMERASE SUBUNIT BETA' N-TERMINAL SECTION"/>
    <property type="match status" value="1"/>
</dbReference>
<evidence type="ECO:0000256" key="5">
    <source>
        <dbReference type="ARBA" id="ARBA00022679"/>
    </source>
</evidence>
<dbReference type="GO" id="GO:0003677">
    <property type="term" value="F:DNA binding"/>
    <property type="evidence" value="ECO:0007669"/>
    <property type="project" value="InterPro"/>
</dbReference>
<dbReference type="InterPro" id="IPR044893">
    <property type="entry name" value="RNA_pol_Rpb1_clamp_domain"/>
</dbReference>
<keyword evidence="4 13" id="KW-0240">DNA-directed RNA polymerase</keyword>
<dbReference type="NCBIfam" id="NF006336">
    <property type="entry name" value="PRK08566.1"/>
    <property type="match status" value="1"/>
</dbReference>
<evidence type="ECO:0000256" key="8">
    <source>
        <dbReference type="ARBA" id="ARBA00022833"/>
    </source>
</evidence>
<dbReference type="Pfam" id="PF04998">
    <property type="entry name" value="RNA_pol_Rpb1_5"/>
    <property type="match status" value="1"/>
</dbReference>